<dbReference type="AlphaFoldDB" id="A0A9P1IHN4"/>
<evidence type="ECO:0000313" key="2">
    <source>
        <dbReference type="EMBL" id="CAI5444703.1"/>
    </source>
</evidence>
<feature type="region of interest" description="Disordered" evidence="1">
    <location>
        <begin position="30"/>
        <end position="60"/>
    </location>
</feature>
<evidence type="ECO:0000256" key="1">
    <source>
        <dbReference type="SAM" id="MobiDB-lite"/>
    </source>
</evidence>
<dbReference type="Proteomes" id="UP001152747">
    <property type="component" value="Unassembled WGS sequence"/>
</dbReference>
<accession>A0A9P1IHN4</accession>
<sequence>MLKTPTRRCKSVDSDDPFTPIADRILSVQQTPSTSKQYTCPIRVTPEPENVEPSTNSEKISPITGEWGLFGKFLKGSEFY</sequence>
<reference evidence="2" key="1">
    <citation type="submission" date="2022-11" db="EMBL/GenBank/DDBJ databases">
        <authorList>
            <person name="Kikuchi T."/>
        </authorList>
    </citation>
    <scope>NUCLEOTIDE SEQUENCE</scope>
    <source>
        <strain evidence="2">PS1010</strain>
    </source>
</reference>
<organism evidence="2 3">
    <name type="scientific">Caenorhabditis angaria</name>
    <dbReference type="NCBI Taxonomy" id="860376"/>
    <lineage>
        <taxon>Eukaryota</taxon>
        <taxon>Metazoa</taxon>
        <taxon>Ecdysozoa</taxon>
        <taxon>Nematoda</taxon>
        <taxon>Chromadorea</taxon>
        <taxon>Rhabditida</taxon>
        <taxon>Rhabditina</taxon>
        <taxon>Rhabditomorpha</taxon>
        <taxon>Rhabditoidea</taxon>
        <taxon>Rhabditidae</taxon>
        <taxon>Peloderinae</taxon>
        <taxon>Caenorhabditis</taxon>
    </lineage>
</organism>
<dbReference type="EMBL" id="CANHGI010000003">
    <property type="protein sequence ID" value="CAI5444703.1"/>
    <property type="molecule type" value="Genomic_DNA"/>
</dbReference>
<gene>
    <name evidence="2" type="ORF">CAMP_LOCUS7340</name>
</gene>
<keyword evidence="3" id="KW-1185">Reference proteome</keyword>
<name>A0A9P1IHN4_9PELO</name>
<protein>
    <submittedName>
        <fullName evidence="2">Uncharacterized protein</fullName>
    </submittedName>
</protein>
<proteinExistence type="predicted"/>
<comment type="caution">
    <text evidence="2">The sequence shown here is derived from an EMBL/GenBank/DDBJ whole genome shotgun (WGS) entry which is preliminary data.</text>
</comment>
<evidence type="ECO:0000313" key="3">
    <source>
        <dbReference type="Proteomes" id="UP001152747"/>
    </source>
</evidence>